<proteinExistence type="predicted"/>
<dbReference type="InterPro" id="IPR043918">
    <property type="entry name" value="DUF5760"/>
</dbReference>
<name>A0A6C0IPD1_9ZZZZ</name>
<dbReference type="Pfam" id="PF19064">
    <property type="entry name" value="DUF5760"/>
    <property type="match status" value="1"/>
</dbReference>
<dbReference type="AlphaFoldDB" id="A0A6C0IPD1"/>
<accession>A0A6C0IPD1</accession>
<evidence type="ECO:0000313" key="2">
    <source>
        <dbReference type="EMBL" id="QHT95064.1"/>
    </source>
</evidence>
<reference evidence="2" key="1">
    <citation type="journal article" date="2020" name="Nature">
        <title>Giant virus diversity and host interactions through global metagenomics.</title>
        <authorList>
            <person name="Schulz F."/>
            <person name="Roux S."/>
            <person name="Paez-Espino D."/>
            <person name="Jungbluth S."/>
            <person name="Walsh D.A."/>
            <person name="Denef V.J."/>
            <person name="McMahon K.D."/>
            <person name="Konstantinidis K.T."/>
            <person name="Eloe-Fadrosh E.A."/>
            <person name="Kyrpides N.C."/>
            <person name="Woyke T."/>
        </authorList>
    </citation>
    <scope>NUCLEOTIDE SEQUENCE</scope>
    <source>
        <strain evidence="2">GVMAG-M-3300024261-37</strain>
    </source>
</reference>
<feature type="coiled-coil region" evidence="1">
    <location>
        <begin position="11"/>
        <end position="38"/>
    </location>
</feature>
<organism evidence="2">
    <name type="scientific">viral metagenome</name>
    <dbReference type="NCBI Taxonomy" id="1070528"/>
    <lineage>
        <taxon>unclassified sequences</taxon>
        <taxon>metagenomes</taxon>
        <taxon>organismal metagenomes</taxon>
    </lineage>
</organism>
<evidence type="ECO:0000256" key="1">
    <source>
        <dbReference type="SAM" id="Coils"/>
    </source>
</evidence>
<keyword evidence="1" id="KW-0175">Coiled coil</keyword>
<protein>
    <submittedName>
        <fullName evidence="2">Uncharacterized protein</fullName>
    </submittedName>
</protein>
<dbReference type="EMBL" id="MN740234">
    <property type="protein sequence ID" value="QHT95064.1"/>
    <property type="molecule type" value="Genomic_DNA"/>
</dbReference>
<sequence length="114" mass="13403">MDRFQNNIQKWVEVDNKLKKLNEEIRAYRNQKNELADQIHSVVETNNLNKAVIEISDGSLKFNTVKNTSPLTLKFISKCLSECISNVDTVDNLLKYIKNQRESKYIPQIKRNYK</sequence>